<evidence type="ECO:0008006" key="3">
    <source>
        <dbReference type="Google" id="ProtNLM"/>
    </source>
</evidence>
<comment type="caution">
    <text evidence="1">The sequence shown here is derived from an EMBL/GenBank/DDBJ whole genome shotgun (WGS) entry which is preliminary data.</text>
</comment>
<sequence>MTAVTGEQFDLSLETSSGGIVEATITQVAAGIRRLSVHGIDIVPPYDANVQRPYGSGMVLVPWPNRIRDGKWMLNGQEQQLALTEPKKNNASHGLLRFAPYSVAARTESTLKLEARVFPQSGYPFLLDTAVTYRLVDAGVEVTHSITNLSDASAPVAIGAHPYFTIGDVEPEDLTVTVHVTTRIEIDDRSLPTGEKTPIEQTPFDLRKGVRLGDLDIDAGFSGARIVDGVSEHFVTAPDGRSVTVWGDENFRYWQVFTNEVYPGQSKVVAIEPMTAPADAFNSGQDLRWLKPGETWEASWGVRADGFAPV</sequence>
<dbReference type="Pfam" id="PF01263">
    <property type="entry name" value="Aldose_epim"/>
    <property type="match status" value="1"/>
</dbReference>
<dbReference type="SUPFAM" id="SSF74650">
    <property type="entry name" value="Galactose mutarotase-like"/>
    <property type="match status" value="1"/>
</dbReference>
<reference evidence="1 2" key="1">
    <citation type="submission" date="2018-10" db="EMBL/GenBank/DDBJ databases">
        <authorList>
            <person name="Li J."/>
        </authorList>
    </citation>
    <scope>NUCLEOTIDE SEQUENCE [LARGE SCALE GENOMIC DNA]</scope>
    <source>
        <strain evidence="1 2">ZD1-4</strain>
    </source>
</reference>
<dbReference type="Gene3D" id="2.70.98.10">
    <property type="match status" value="1"/>
</dbReference>
<dbReference type="GO" id="GO:0006006">
    <property type="term" value="P:glucose metabolic process"/>
    <property type="evidence" value="ECO:0007669"/>
    <property type="project" value="TreeGrafter"/>
</dbReference>
<dbReference type="OrthoDB" id="4739604at2"/>
<dbReference type="GO" id="GO:0033499">
    <property type="term" value="P:galactose catabolic process via UDP-galactose, Leloir pathway"/>
    <property type="evidence" value="ECO:0007669"/>
    <property type="project" value="TreeGrafter"/>
</dbReference>
<dbReference type="AlphaFoldDB" id="A0A3L7J595"/>
<dbReference type="EMBL" id="RCWJ01000001">
    <property type="protein sequence ID" value="RLQ85505.1"/>
    <property type="molecule type" value="Genomic_DNA"/>
</dbReference>
<dbReference type="GO" id="GO:0004034">
    <property type="term" value="F:aldose 1-epimerase activity"/>
    <property type="evidence" value="ECO:0007669"/>
    <property type="project" value="TreeGrafter"/>
</dbReference>
<organism evidence="1 2">
    <name type="scientific">Mycetocola zhadangensis</name>
    <dbReference type="NCBI Taxonomy" id="1164595"/>
    <lineage>
        <taxon>Bacteria</taxon>
        <taxon>Bacillati</taxon>
        <taxon>Actinomycetota</taxon>
        <taxon>Actinomycetes</taxon>
        <taxon>Micrococcales</taxon>
        <taxon>Microbacteriaceae</taxon>
        <taxon>Mycetocola</taxon>
    </lineage>
</organism>
<dbReference type="InterPro" id="IPR037480">
    <property type="entry name" value="YihR-like"/>
</dbReference>
<gene>
    <name evidence="1" type="ORF">D9V28_01020</name>
</gene>
<dbReference type="Proteomes" id="UP000282460">
    <property type="component" value="Unassembled WGS sequence"/>
</dbReference>
<accession>A0A3L7J595</accession>
<dbReference type="GO" id="GO:0030246">
    <property type="term" value="F:carbohydrate binding"/>
    <property type="evidence" value="ECO:0007669"/>
    <property type="project" value="InterPro"/>
</dbReference>
<keyword evidence="2" id="KW-1185">Reference proteome</keyword>
<dbReference type="PANTHER" id="PTHR10091:SF0">
    <property type="entry name" value="GALACTOSE MUTAROTASE"/>
    <property type="match status" value="1"/>
</dbReference>
<proteinExistence type="predicted"/>
<dbReference type="InterPro" id="IPR011013">
    <property type="entry name" value="Gal_mutarotase_sf_dom"/>
</dbReference>
<dbReference type="CDD" id="cd09022">
    <property type="entry name" value="Aldose_epim_Ec_YihR"/>
    <property type="match status" value="1"/>
</dbReference>
<dbReference type="InterPro" id="IPR014718">
    <property type="entry name" value="GH-type_carb-bd"/>
</dbReference>
<evidence type="ECO:0000313" key="1">
    <source>
        <dbReference type="EMBL" id="RLQ85505.1"/>
    </source>
</evidence>
<evidence type="ECO:0000313" key="2">
    <source>
        <dbReference type="Proteomes" id="UP000282460"/>
    </source>
</evidence>
<dbReference type="PANTHER" id="PTHR10091">
    <property type="entry name" value="ALDOSE-1-EPIMERASE"/>
    <property type="match status" value="1"/>
</dbReference>
<dbReference type="RefSeq" id="WP_121657870.1">
    <property type="nucleotide sequence ID" value="NZ_BMEK01000001.1"/>
</dbReference>
<dbReference type="InterPro" id="IPR008183">
    <property type="entry name" value="Aldose_1/G6P_1-epimerase"/>
</dbReference>
<protein>
    <recommendedName>
        <fullName evidence="3">Galactose mutarotase</fullName>
    </recommendedName>
</protein>
<name>A0A3L7J595_9MICO</name>